<dbReference type="GO" id="GO:0044877">
    <property type="term" value="F:protein-containing complex binding"/>
    <property type="evidence" value="ECO:0007669"/>
    <property type="project" value="InterPro"/>
</dbReference>
<accession>A0AA49XD22</accession>
<dbReference type="PROSITE" id="PS00916">
    <property type="entry name" value="PI3_4_KINASE_2"/>
    <property type="match status" value="1"/>
</dbReference>
<dbReference type="InterPro" id="IPR050517">
    <property type="entry name" value="DDR_Repair_Kinase"/>
</dbReference>
<dbReference type="InterPro" id="IPR003151">
    <property type="entry name" value="PIK-rel_kinase_FAT"/>
</dbReference>
<protein>
    <recommendedName>
        <fullName evidence="9">Serine/threonine-protein kinase TOR</fullName>
        <ecNumber evidence="9">2.7.11.1</ecNumber>
    </recommendedName>
</protein>
<dbReference type="Pfam" id="PF02260">
    <property type="entry name" value="FATC"/>
    <property type="match status" value="1"/>
</dbReference>
<dbReference type="InterPro" id="IPR011990">
    <property type="entry name" value="TPR-like_helical_dom_sf"/>
</dbReference>
<dbReference type="InterPro" id="IPR036940">
    <property type="entry name" value="PI3/4_kinase_cat_sf"/>
</dbReference>
<name>A0AA49XD22_9ACAR</name>
<dbReference type="Gene3D" id="1.25.40.10">
    <property type="entry name" value="Tetratricopeptide repeat domain"/>
    <property type="match status" value="1"/>
</dbReference>
<evidence type="ECO:0000256" key="8">
    <source>
        <dbReference type="ARBA" id="ARBA00048679"/>
    </source>
</evidence>
<evidence type="ECO:0000256" key="7">
    <source>
        <dbReference type="ARBA" id="ARBA00047899"/>
    </source>
</evidence>
<dbReference type="Gene3D" id="1.25.10.10">
    <property type="entry name" value="Leucine-rich Repeat Variant"/>
    <property type="match status" value="3"/>
</dbReference>
<dbReference type="GO" id="GO:0005737">
    <property type="term" value="C:cytoplasm"/>
    <property type="evidence" value="ECO:0007669"/>
    <property type="project" value="TreeGrafter"/>
</dbReference>
<dbReference type="EC" id="2.7.11.1" evidence="9"/>
<evidence type="ECO:0000256" key="3">
    <source>
        <dbReference type="ARBA" id="ARBA00022737"/>
    </source>
</evidence>
<evidence type="ECO:0000259" key="13">
    <source>
        <dbReference type="PROSITE" id="PS51190"/>
    </source>
</evidence>
<dbReference type="PROSITE" id="PS51190">
    <property type="entry name" value="FATC"/>
    <property type="match status" value="1"/>
</dbReference>
<dbReference type="InterPro" id="IPR011989">
    <property type="entry name" value="ARM-like"/>
</dbReference>
<feature type="domain" description="FAT" evidence="12">
    <location>
        <begin position="1343"/>
        <end position="1912"/>
    </location>
</feature>
<feature type="domain" description="PI3K/PI4K catalytic" evidence="11">
    <location>
        <begin position="2086"/>
        <end position="2400"/>
    </location>
</feature>
<dbReference type="SUPFAM" id="SSF47212">
    <property type="entry name" value="FKBP12-rapamycin-binding domain of FKBP-rapamycin-associated protein (FRAP)"/>
    <property type="match status" value="1"/>
</dbReference>
<dbReference type="Pfam" id="PF23593">
    <property type="entry name" value="HEAT_ATR"/>
    <property type="match status" value="1"/>
</dbReference>
<dbReference type="FunFam" id="3.30.1010.10:FF:000004">
    <property type="entry name" value="Serine/threonine-protein kinase TOR"/>
    <property type="match status" value="1"/>
</dbReference>
<dbReference type="SMART" id="SM01345">
    <property type="entry name" value="Rapamycin_bind"/>
    <property type="match status" value="1"/>
</dbReference>
<dbReference type="GO" id="GO:0031932">
    <property type="term" value="C:TORC2 complex"/>
    <property type="evidence" value="ECO:0007669"/>
    <property type="project" value="TreeGrafter"/>
</dbReference>
<dbReference type="InterPro" id="IPR003152">
    <property type="entry name" value="FATC_dom"/>
</dbReference>
<dbReference type="InterPro" id="IPR014009">
    <property type="entry name" value="PIK_FAT"/>
</dbReference>
<dbReference type="GO" id="GO:0009891">
    <property type="term" value="P:positive regulation of biosynthetic process"/>
    <property type="evidence" value="ECO:0007669"/>
    <property type="project" value="UniProtKB-ARBA"/>
</dbReference>
<dbReference type="Gene3D" id="1.10.1070.11">
    <property type="entry name" value="Phosphatidylinositol 3-/4-kinase, catalytic domain"/>
    <property type="match status" value="1"/>
</dbReference>
<dbReference type="SMART" id="SM01346">
    <property type="entry name" value="DUF3385"/>
    <property type="match status" value="1"/>
</dbReference>
<feature type="domain" description="FATC" evidence="13">
    <location>
        <begin position="2464"/>
        <end position="2496"/>
    </location>
</feature>
<dbReference type="PANTHER" id="PTHR11139:SF9">
    <property type="entry name" value="SERINE_THREONINE-PROTEIN KINASE MTOR"/>
    <property type="match status" value="1"/>
</dbReference>
<dbReference type="InterPro" id="IPR016024">
    <property type="entry name" value="ARM-type_fold"/>
</dbReference>
<evidence type="ECO:0000256" key="4">
    <source>
        <dbReference type="ARBA" id="ARBA00022741"/>
    </source>
</evidence>
<reference evidence="14" key="1">
    <citation type="submission" date="2021-10" db="EMBL/GenBank/DDBJ databases">
        <authorList>
            <person name="Zheng Z.Z."/>
        </authorList>
    </citation>
    <scope>NUCLEOTIDE SEQUENCE</scope>
</reference>
<comment type="similarity">
    <text evidence="1 9">Belongs to the PI3/PI4-kinase family.</text>
</comment>
<dbReference type="FunFam" id="1.10.1070.11:FF:000029">
    <property type="entry name" value="Serine/threonine-protein kinase TOR"/>
    <property type="match status" value="1"/>
</dbReference>
<dbReference type="GO" id="GO:0005634">
    <property type="term" value="C:nucleus"/>
    <property type="evidence" value="ECO:0007669"/>
    <property type="project" value="TreeGrafter"/>
</dbReference>
<proteinExistence type="evidence at transcript level"/>
<keyword evidence="9" id="KW-0723">Serine/threonine-protein kinase</keyword>
<comment type="catalytic activity">
    <reaction evidence="7 9">
        <text>L-threonyl-[protein] + ATP = O-phospho-L-threonyl-[protein] + ADP + H(+)</text>
        <dbReference type="Rhea" id="RHEA:46608"/>
        <dbReference type="Rhea" id="RHEA-COMP:11060"/>
        <dbReference type="Rhea" id="RHEA-COMP:11605"/>
        <dbReference type="ChEBI" id="CHEBI:15378"/>
        <dbReference type="ChEBI" id="CHEBI:30013"/>
        <dbReference type="ChEBI" id="CHEBI:30616"/>
        <dbReference type="ChEBI" id="CHEBI:61977"/>
        <dbReference type="ChEBI" id="CHEBI:456216"/>
        <dbReference type="EC" id="2.7.11.1"/>
    </reaction>
</comment>
<organism evidence="14">
    <name type="scientific">Euseius nicholsi</name>
    <dbReference type="NCBI Taxonomy" id="702746"/>
    <lineage>
        <taxon>Eukaryota</taxon>
        <taxon>Metazoa</taxon>
        <taxon>Ecdysozoa</taxon>
        <taxon>Arthropoda</taxon>
        <taxon>Chelicerata</taxon>
        <taxon>Arachnida</taxon>
        <taxon>Acari</taxon>
        <taxon>Parasitiformes</taxon>
        <taxon>Mesostigmata</taxon>
        <taxon>Gamasina</taxon>
        <taxon>Phytoseioidea</taxon>
        <taxon>Phytoseiidae</taxon>
        <taxon>Amblyseiinae</taxon>
        <taxon>Euseius</taxon>
    </lineage>
</organism>
<dbReference type="GO" id="GO:0038202">
    <property type="term" value="P:TORC1 signaling"/>
    <property type="evidence" value="ECO:0007669"/>
    <property type="project" value="TreeGrafter"/>
</dbReference>
<dbReference type="Gene3D" id="1.20.120.150">
    <property type="entry name" value="FKBP12-rapamycin binding domain"/>
    <property type="match status" value="1"/>
</dbReference>
<evidence type="ECO:0000256" key="9">
    <source>
        <dbReference type="RuleBase" id="RU364109"/>
    </source>
</evidence>
<dbReference type="InterPro" id="IPR009076">
    <property type="entry name" value="FRB_dom"/>
</dbReference>
<dbReference type="GO" id="GO:0004674">
    <property type="term" value="F:protein serine/threonine kinase activity"/>
    <property type="evidence" value="ECO:0007669"/>
    <property type="project" value="UniProtKB-KW"/>
</dbReference>
<dbReference type="GO" id="GO:0016242">
    <property type="term" value="P:negative regulation of macroautophagy"/>
    <property type="evidence" value="ECO:0007669"/>
    <property type="project" value="TreeGrafter"/>
</dbReference>
<dbReference type="FunFam" id="1.20.120.150:FF:000001">
    <property type="entry name" value="Serine/threonine-protein kinase TOR"/>
    <property type="match status" value="1"/>
</dbReference>
<dbReference type="SUPFAM" id="SSF48371">
    <property type="entry name" value="ARM repeat"/>
    <property type="match status" value="2"/>
</dbReference>
<dbReference type="InterPro" id="IPR011009">
    <property type="entry name" value="Kinase-like_dom_sf"/>
</dbReference>
<comment type="catalytic activity">
    <reaction evidence="8">
        <text>L-seryl-[protein] + ATP = O-phospho-L-seryl-[protein] + ADP + H(+)</text>
        <dbReference type="Rhea" id="RHEA:17989"/>
        <dbReference type="Rhea" id="RHEA-COMP:9863"/>
        <dbReference type="Rhea" id="RHEA-COMP:11604"/>
        <dbReference type="ChEBI" id="CHEBI:15378"/>
        <dbReference type="ChEBI" id="CHEBI:29999"/>
        <dbReference type="ChEBI" id="CHEBI:30616"/>
        <dbReference type="ChEBI" id="CHEBI:83421"/>
        <dbReference type="ChEBI" id="CHEBI:456216"/>
        <dbReference type="EC" id="2.7.11.1"/>
    </reaction>
</comment>
<dbReference type="PROSITE" id="PS00915">
    <property type="entry name" value="PI3_4_KINASE_1"/>
    <property type="match status" value="1"/>
</dbReference>
<dbReference type="PROSITE" id="PS50290">
    <property type="entry name" value="PI3_4_KINASE_3"/>
    <property type="match status" value="1"/>
</dbReference>
<evidence type="ECO:0000256" key="6">
    <source>
        <dbReference type="ARBA" id="ARBA00022840"/>
    </source>
</evidence>
<dbReference type="SMART" id="SM01343">
    <property type="entry name" value="FATC"/>
    <property type="match status" value="1"/>
</dbReference>
<dbReference type="GO" id="GO:0031931">
    <property type="term" value="C:TORC1 complex"/>
    <property type="evidence" value="ECO:0007669"/>
    <property type="project" value="TreeGrafter"/>
</dbReference>
<dbReference type="Gene3D" id="3.30.1010.10">
    <property type="entry name" value="Phosphatidylinositol 3-kinase Catalytic Subunit, Chain A, domain 4"/>
    <property type="match status" value="1"/>
</dbReference>
<sequence>MTSELRDRVPYFVEKLKSRRDDIRNAGAKELENLVSSELRSLPPEEIASFVNDFTQHVFKMVSSPDNHQKRGAMQAIMVLLQVSDLGTSQFYSNYIKQAQGSNDVDVVTLAAKALGMLVQNYTSNAAKPYYESQVQTSLDTLTSLEVDKDILSNSVQAMSAVLVLKELATVNPTFFSKFLARFFETIFLAVEHPQPELRQNAVEALSAIFRIIVVREPRERQRLSYYDSCLDRVLEALAEASSTTPTSKVLNREDLIHGNLLVLNELFRFSNLEWEQRLNKVEDIIKYSPVIPGKDKDPMTFRRVFKSTKRPVKQIRALAAVSRLDSTPTKESKICKSLLSERFDQICNHVVRQMQQRNMFIHKALWELLPRIAAFAPDSFVYRKHLERSLNYLNQCLRREKDRGNAFISVGMLALAVGEEHIGDLRFVLDVITESLHLKNLSGSKKRHDRCSPEPAVFACISLLVRVKGSAIQNHIAGLLGAILQTPLTSYMAGTLNEICQRIPALKSEVQRGLLDVLSRIIMKRPLTHPGDPMRPSNIIDYQQDPAVMVQALKTLGQFDFEDHSLLPFIKYVAKNCLCSDQPEIRLEVVRTCCLILSPKLYLMRRTNQYSPTLMCTVQDVLSKLMSAAVTDSDSEVRRRVLESLTDRFDEHLAQVEHLDALFLILNDEVFEIRELALIIIGRLSSLNPAYVMPHLRKVLVQILTALEYSGMARKNEESAKMLAHLLSSAPKLVKPYMQPVLKVLLPKITDQESQKVGVTVAVMFAIGEQAQVSGPEMEQYLEELMPVVLEMMQDHVSMEKRDTALWTLSQLVESTGFVVVPYEKYPNLLNNLLHILETENTPTVKRDVLRALGFLGALDPFKHKLNIGAIESDVTGGVVSLSNDNGTPEAPGTTQHACELLVMHSNNLDEFFSAMTITSLTKMLGEQQLENCCCAIARSLGNLISEVGMRVLPYLSQLLPALLAVIPRKCSHSLAAKLAPIIKMTEVVGKHISTYLDEILKCTRELWEVNSPMDPGVMDLVQTLVRALGADFKVYIPRLLPHALKVLSNDASPDEVTQKLLDTLVVLGCTLEEYLHLLIPPLVRLFEKPGDNEHFRRNVIQTVDRLADELDVSQFSSMIVHGLIRTIDSNCGEDLKDQAVQLMIMMVCQLRKKFRIFKEPVDEVLRRSSLQGHRRVDAYHAMCLKVLEESSLTDDDTGIIPHRQRQLREQSMEKGVTVSHKQRVGDEFIVTLTTNFDKHVLNEDWLTWFDSVQLVTLSQAADRAVRWCSTVTTHVSPIHRELFNTAFLSCWLELSREQRVRVTDALHEVLKIQEVPEVTHAILNLNDFIEHNEQTFLDVNILARKAFETRAYAKALRYREQQFVAGKGSEPEVLESLIMINNKLQQPEGAAGVLEYAKKVHGPIQVRGGWYEKLHDWNAALDSYRDAQAKNPESTEPVLGQMRCLEVLAEWEQLYKVASGEWEKSSVETQAKMARMASAAAWGLQNWDDMRTYSSALPKNSLDYAFHRAVLAVHEDNYPEAYVNVDKARDLLEAELSALSKESYPRAYPAMVQAQMLAELEEVIQYKLVHELKDFIKKKWWDRLMGCQASVEDWQRILQVHSLAASPRDDQRTWLKFASLCRNSGRLQQSRRVLSTLLEIPEPSAHNVLQCARKKPEVVFAFMKHMWREASIARDPEQKKNVLTLLHKFCHEDLHRMVTETGPTAPGQSLEYRELLSKCTCAVAGKRRSKGLTSHPFKTSCTICTRQRSQWKKWHKAWHAFAYINYEAIHLHQRCQNQKNDFGPGQGYQVADPDRGMSEQLMKNFTVPAVQGFFRSIALSDGYDGSSLQDTLRLLTLWFDYGHWEPVLQALTEAKKSVPIETWLQVIPQLIARIDMPYHAVAGLIQELLMDISKHHPQALIYPLTVAHKSNACQRSLAANVVLSYMSEHSPNLVKQAQLVSNELIRVSILWHELWHEGLEEASRLYFGERNVQGMLDTLKPLHDLMARGPDTSKESSFQQAYGLDLVRANECCQTYKKNHNLKELGTAWDLYYNTFRRISKQLPLLTSLELQQCSPKLLECTNLELAVPGTYNPNQPIVKIHSIHSTLNVISSKQRPRKLCIRGSNGSDFTFLLKGHEDLRQDERVMQLFGLVNTLLINDPETSRRNLTIQRYSVIPLSTNSGLIGWVPNCDTLHTLIKEHRERKKIMLNLEHRIILRMSPQYDHLPLAQKVEVFEHCIGMGSSHDLANLLWLKSPTSEEWFERRTNYTRSLAVMSMVGYILGLGDRHPSNLMLRPSGKILHIDFGDCFEVAMTREKFPEKIPFRLTRMLILAMEVTGIEGTYRITCEKVLKVLRNHKDSLVAVLEAFVYDPLLNWRLVEADPPTAKSKHATQRPTDTIVARDISAPEPQVQQTVAPNPAPEVSAENQVTQSETDAAPTSFDTVPRAGSGVRPKQEVLNRKAVAIIKRVRDKLTGCDFEPKTPLEVPQQVERLIRQATSPENLCQCYIGWCPFW</sequence>
<evidence type="ECO:0000256" key="2">
    <source>
        <dbReference type="ARBA" id="ARBA00022679"/>
    </source>
</evidence>
<keyword evidence="6 9" id="KW-0067">ATP-binding</keyword>
<dbReference type="SMART" id="SM00146">
    <property type="entry name" value="PI3Kc"/>
    <property type="match status" value="1"/>
</dbReference>
<dbReference type="InterPro" id="IPR024585">
    <property type="entry name" value="mTOR_dom"/>
</dbReference>
<feature type="region of interest" description="Disordered" evidence="10">
    <location>
        <begin position="2391"/>
        <end position="2434"/>
    </location>
</feature>
<dbReference type="GO" id="GO:0080090">
    <property type="term" value="P:regulation of primary metabolic process"/>
    <property type="evidence" value="ECO:0007669"/>
    <property type="project" value="UniProtKB-ARBA"/>
</dbReference>
<dbReference type="Pfam" id="PF00454">
    <property type="entry name" value="PI3_PI4_kinase"/>
    <property type="match status" value="1"/>
</dbReference>
<feature type="compositionally biased region" description="Polar residues" evidence="10">
    <location>
        <begin position="2407"/>
        <end position="2416"/>
    </location>
</feature>
<dbReference type="EMBL" id="OK665840">
    <property type="protein sequence ID" value="WLM68368.1"/>
    <property type="molecule type" value="mRNA"/>
</dbReference>
<keyword evidence="2 9" id="KW-0808">Transferase</keyword>
<dbReference type="PANTHER" id="PTHR11139">
    <property type="entry name" value="ATAXIA TELANGIECTASIA MUTATED ATM -RELATED"/>
    <property type="match status" value="1"/>
</dbReference>
<dbReference type="InterPro" id="IPR057564">
    <property type="entry name" value="HEAT_ATR"/>
</dbReference>
<dbReference type="InterPro" id="IPR036738">
    <property type="entry name" value="FRB_sf"/>
</dbReference>
<dbReference type="PROSITE" id="PS51189">
    <property type="entry name" value="FAT"/>
    <property type="match status" value="1"/>
</dbReference>
<evidence type="ECO:0000259" key="12">
    <source>
        <dbReference type="PROSITE" id="PS51189"/>
    </source>
</evidence>
<evidence type="ECO:0000256" key="10">
    <source>
        <dbReference type="SAM" id="MobiDB-lite"/>
    </source>
</evidence>
<dbReference type="CDD" id="cd05169">
    <property type="entry name" value="PIKKc_TOR"/>
    <property type="match status" value="1"/>
</dbReference>
<evidence type="ECO:0000259" key="11">
    <source>
        <dbReference type="PROSITE" id="PS50290"/>
    </source>
</evidence>
<evidence type="ECO:0000313" key="14">
    <source>
        <dbReference type="EMBL" id="WLM68368.1"/>
    </source>
</evidence>
<keyword evidence="5 9" id="KW-0418">Kinase</keyword>
<dbReference type="Pfam" id="PF08771">
    <property type="entry name" value="FRB_dom"/>
    <property type="match status" value="1"/>
</dbReference>
<dbReference type="InterPro" id="IPR000403">
    <property type="entry name" value="PI3/4_kinase_cat_dom"/>
</dbReference>
<dbReference type="InterPro" id="IPR026683">
    <property type="entry name" value="TOR_cat"/>
</dbReference>
<dbReference type="Pfam" id="PF11865">
    <property type="entry name" value="mTOR_dom"/>
    <property type="match status" value="1"/>
</dbReference>
<keyword evidence="3" id="KW-0677">Repeat</keyword>
<evidence type="ECO:0000256" key="5">
    <source>
        <dbReference type="ARBA" id="ARBA00022777"/>
    </source>
</evidence>
<evidence type="ECO:0000256" key="1">
    <source>
        <dbReference type="ARBA" id="ARBA00011031"/>
    </source>
</evidence>
<dbReference type="GO" id="GO:0005524">
    <property type="term" value="F:ATP binding"/>
    <property type="evidence" value="ECO:0007669"/>
    <property type="project" value="UniProtKB-KW"/>
</dbReference>
<dbReference type="InterPro" id="IPR018936">
    <property type="entry name" value="PI3/4_kinase_CS"/>
</dbReference>
<keyword evidence="4 9" id="KW-0547">Nucleotide-binding</keyword>
<dbReference type="Pfam" id="PF02259">
    <property type="entry name" value="FAT"/>
    <property type="match status" value="1"/>
</dbReference>
<dbReference type="SUPFAM" id="SSF56112">
    <property type="entry name" value="Protein kinase-like (PK-like)"/>
    <property type="match status" value="1"/>
</dbReference>